<evidence type="ECO:0000256" key="4">
    <source>
        <dbReference type="ARBA" id="ARBA00022679"/>
    </source>
</evidence>
<evidence type="ECO:0000256" key="3">
    <source>
        <dbReference type="ARBA" id="ARBA00022603"/>
    </source>
</evidence>
<dbReference type="Proteomes" id="UP000524246">
    <property type="component" value="Unassembled WGS sequence"/>
</dbReference>
<dbReference type="EC" id="2.1.1.72" evidence="2 8"/>
<comment type="similarity">
    <text evidence="1 8">Belongs to the N(4)/N(6)-methyltransferase family.</text>
</comment>
<proteinExistence type="inferred from homology"/>
<dbReference type="PROSITE" id="PS00092">
    <property type="entry name" value="N6_MTASE"/>
    <property type="match status" value="1"/>
</dbReference>
<organism evidence="9 10">
    <name type="scientific">SAR324 cluster bacterium</name>
    <dbReference type="NCBI Taxonomy" id="2024889"/>
    <lineage>
        <taxon>Bacteria</taxon>
        <taxon>Deltaproteobacteria</taxon>
        <taxon>SAR324 cluster</taxon>
    </lineage>
</organism>
<dbReference type="GO" id="GO:0032259">
    <property type="term" value="P:methylation"/>
    <property type="evidence" value="ECO:0007669"/>
    <property type="project" value="UniProtKB-KW"/>
</dbReference>
<dbReference type="EMBL" id="JAAZON010000387">
    <property type="protein sequence ID" value="NMC63234.1"/>
    <property type="molecule type" value="Genomic_DNA"/>
</dbReference>
<dbReference type="PANTHER" id="PTHR30481">
    <property type="entry name" value="DNA ADENINE METHYLASE"/>
    <property type="match status" value="1"/>
</dbReference>
<evidence type="ECO:0000256" key="5">
    <source>
        <dbReference type="ARBA" id="ARBA00022691"/>
    </source>
</evidence>
<feature type="binding site" evidence="7">
    <location>
        <position position="24"/>
    </location>
    <ligand>
        <name>S-adenosyl-L-methionine</name>
        <dbReference type="ChEBI" id="CHEBI:59789"/>
    </ligand>
</feature>
<dbReference type="SUPFAM" id="SSF53335">
    <property type="entry name" value="S-adenosyl-L-methionine-dependent methyltransferases"/>
    <property type="match status" value="1"/>
</dbReference>
<dbReference type="AlphaFoldDB" id="A0A7X9FSX3"/>
<evidence type="ECO:0000313" key="9">
    <source>
        <dbReference type="EMBL" id="NMC63234.1"/>
    </source>
</evidence>
<dbReference type="GO" id="GO:0009307">
    <property type="term" value="P:DNA restriction-modification system"/>
    <property type="evidence" value="ECO:0007669"/>
    <property type="project" value="InterPro"/>
</dbReference>
<dbReference type="GO" id="GO:0009007">
    <property type="term" value="F:site-specific DNA-methyltransferase (adenine-specific) activity"/>
    <property type="evidence" value="ECO:0007669"/>
    <property type="project" value="UniProtKB-UniRule"/>
</dbReference>
<evidence type="ECO:0000256" key="7">
    <source>
        <dbReference type="PIRSR" id="PIRSR000398-1"/>
    </source>
</evidence>
<dbReference type="InterPro" id="IPR012327">
    <property type="entry name" value="MeTrfase_D12"/>
</dbReference>
<evidence type="ECO:0000256" key="8">
    <source>
        <dbReference type="RuleBase" id="RU361257"/>
    </source>
</evidence>
<dbReference type="GO" id="GO:1904047">
    <property type="term" value="F:S-adenosyl-L-methionine binding"/>
    <property type="evidence" value="ECO:0007669"/>
    <property type="project" value="TreeGrafter"/>
</dbReference>
<reference evidence="9 10" key="1">
    <citation type="journal article" date="2020" name="Biotechnol. Biofuels">
        <title>New insights from the biogas microbiome by comprehensive genome-resolved metagenomics of nearly 1600 species originating from multiple anaerobic digesters.</title>
        <authorList>
            <person name="Campanaro S."/>
            <person name="Treu L."/>
            <person name="Rodriguez-R L.M."/>
            <person name="Kovalovszki A."/>
            <person name="Ziels R.M."/>
            <person name="Maus I."/>
            <person name="Zhu X."/>
            <person name="Kougias P.G."/>
            <person name="Basile A."/>
            <person name="Luo G."/>
            <person name="Schluter A."/>
            <person name="Konstantinidis K.T."/>
            <person name="Angelidaki I."/>
        </authorList>
    </citation>
    <scope>NUCLEOTIDE SEQUENCE [LARGE SCALE GENOMIC DNA]</scope>
    <source>
        <strain evidence="9">AS27yjCOA_65</strain>
    </source>
</reference>
<dbReference type="Gene3D" id="3.40.50.150">
    <property type="entry name" value="Vaccinia Virus protein VP39"/>
    <property type="match status" value="1"/>
</dbReference>
<feature type="binding site" evidence="7">
    <location>
        <position position="65"/>
    </location>
    <ligand>
        <name>S-adenosyl-L-methionine</name>
        <dbReference type="ChEBI" id="CHEBI:59789"/>
    </ligand>
</feature>
<keyword evidence="3 8" id="KW-0489">Methyltransferase</keyword>
<sequence>MGSTKSGDHNPRSCRPFLKWAGGKAQLLDELQRRLPKKMERYIEPFVGGGALLFSLQPQKALIIDINAELINAYKIVKHDVESLIKSLRRHVYEEDYYYSLRNADRSKGFNRWTSVRKASRLIYLNKTCFNGLYRVNSKGLFNVPFGRYTNPTIVDAENLRNCSRILKRVQIRQGSFEIIEPQIRSGDFVYFDPPYVPLNSTSYFTAYDRHGFDLKMQEALFELCCRLDKKGIPFMLSNSYSSFVKSRYKKFRVELVEATRAVNSKSDARGKINELIIRNY</sequence>
<dbReference type="PIRSF" id="PIRSF000398">
    <property type="entry name" value="M_m6A_EcoRV"/>
    <property type="match status" value="1"/>
</dbReference>
<feature type="binding site" evidence="7">
    <location>
        <position position="20"/>
    </location>
    <ligand>
        <name>S-adenosyl-L-methionine</name>
        <dbReference type="ChEBI" id="CHEBI:59789"/>
    </ligand>
</feature>
<dbReference type="PANTHER" id="PTHR30481:SF3">
    <property type="entry name" value="DNA ADENINE METHYLASE"/>
    <property type="match status" value="1"/>
</dbReference>
<name>A0A7X9FSX3_9DELT</name>
<dbReference type="GO" id="GO:0006298">
    <property type="term" value="P:mismatch repair"/>
    <property type="evidence" value="ECO:0007669"/>
    <property type="project" value="TreeGrafter"/>
</dbReference>
<evidence type="ECO:0000256" key="6">
    <source>
        <dbReference type="ARBA" id="ARBA00047942"/>
    </source>
</evidence>
<comment type="caution">
    <text evidence="9">The sequence shown here is derived from an EMBL/GenBank/DDBJ whole genome shotgun (WGS) entry which is preliminary data.</text>
</comment>
<dbReference type="NCBIfam" id="TIGR00571">
    <property type="entry name" value="dam"/>
    <property type="match status" value="1"/>
</dbReference>
<dbReference type="InterPro" id="IPR023095">
    <property type="entry name" value="Ade_MeTrfase_dom_2"/>
</dbReference>
<accession>A0A7X9FSX3</accession>
<comment type="catalytic activity">
    <reaction evidence="6 8">
        <text>a 2'-deoxyadenosine in DNA + S-adenosyl-L-methionine = an N(6)-methyl-2'-deoxyadenosine in DNA + S-adenosyl-L-homocysteine + H(+)</text>
        <dbReference type="Rhea" id="RHEA:15197"/>
        <dbReference type="Rhea" id="RHEA-COMP:12418"/>
        <dbReference type="Rhea" id="RHEA-COMP:12419"/>
        <dbReference type="ChEBI" id="CHEBI:15378"/>
        <dbReference type="ChEBI" id="CHEBI:57856"/>
        <dbReference type="ChEBI" id="CHEBI:59789"/>
        <dbReference type="ChEBI" id="CHEBI:90615"/>
        <dbReference type="ChEBI" id="CHEBI:90616"/>
        <dbReference type="EC" id="2.1.1.72"/>
    </reaction>
</comment>
<dbReference type="Gene3D" id="1.10.1020.10">
    <property type="entry name" value="Adenine-specific Methyltransferase, Domain 2"/>
    <property type="match status" value="1"/>
</dbReference>
<evidence type="ECO:0000256" key="1">
    <source>
        <dbReference type="ARBA" id="ARBA00006594"/>
    </source>
</evidence>
<keyword evidence="4 8" id="KW-0808">Transferase</keyword>
<protein>
    <recommendedName>
        <fullName evidence="2 8">Site-specific DNA-methyltransferase (adenine-specific)</fullName>
        <ecNumber evidence="2 8">2.1.1.72</ecNumber>
    </recommendedName>
</protein>
<dbReference type="Pfam" id="PF02086">
    <property type="entry name" value="MethyltransfD12"/>
    <property type="match status" value="1"/>
</dbReference>
<evidence type="ECO:0000256" key="2">
    <source>
        <dbReference type="ARBA" id="ARBA00011900"/>
    </source>
</evidence>
<keyword evidence="5 8" id="KW-0949">S-adenosyl-L-methionine</keyword>
<dbReference type="InterPro" id="IPR029063">
    <property type="entry name" value="SAM-dependent_MTases_sf"/>
</dbReference>
<gene>
    <name evidence="9" type="ORF">GYA55_08695</name>
</gene>
<dbReference type="GO" id="GO:0043565">
    <property type="term" value="F:sequence-specific DNA binding"/>
    <property type="evidence" value="ECO:0007669"/>
    <property type="project" value="TreeGrafter"/>
</dbReference>
<dbReference type="PRINTS" id="PR00505">
    <property type="entry name" value="D12N6MTFRASE"/>
</dbReference>
<dbReference type="InterPro" id="IPR012263">
    <property type="entry name" value="M_m6A_EcoRV"/>
</dbReference>
<dbReference type="InterPro" id="IPR002052">
    <property type="entry name" value="DNA_methylase_N6_adenine_CS"/>
</dbReference>
<feature type="binding site" evidence="7">
    <location>
        <position position="193"/>
    </location>
    <ligand>
        <name>S-adenosyl-L-methionine</name>
        <dbReference type="ChEBI" id="CHEBI:59789"/>
    </ligand>
</feature>
<evidence type="ECO:0000313" key="10">
    <source>
        <dbReference type="Proteomes" id="UP000524246"/>
    </source>
</evidence>